<gene>
    <name evidence="3" type="ORF">BDV38DRAFT_236528</name>
</gene>
<dbReference type="SUPFAM" id="SSF54427">
    <property type="entry name" value="NTF2-like"/>
    <property type="match status" value="1"/>
</dbReference>
<evidence type="ECO:0000313" key="3">
    <source>
        <dbReference type="EMBL" id="KAE8141838.1"/>
    </source>
</evidence>
<dbReference type="InterPro" id="IPR037401">
    <property type="entry name" value="SnoaL-like"/>
</dbReference>
<feature type="region of interest" description="Disordered" evidence="1">
    <location>
        <begin position="168"/>
        <end position="193"/>
    </location>
</feature>
<evidence type="ECO:0000313" key="4">
    <source>
        <dbReference type="Proteomes" id="UP000325672"/>
    </source>
</evidence>
<dbReference type="EMBL" id="ML743556">
    <property type="protein sequence ID" value="KAE8141838.1"/>
    <property type="molecule type" value="Genomic_DNA"/>
</dbReference>
<keyword evidence="4" id="KW-1185">Reference proteome</keyword>
<proteinExistence type="predicted"/>
<accession>A0A5N6T692</accession>
<dbReference type="GeneID" id="43637679"/>
<dbReference type="AlphaFoldDB" id="A0A5N6T692"/>
<name>A0A5N6T692_ASPPS</name>
<feature type="domain" description="SnoaL-like" evidence="2">
    <location>
        <begin position="42"/>
        <end position="109"/>
    </location>
</feature>
<feature type="compositionally biased region" description="Basic and acidic residues" evidence="1">
    <location>
        <begin position="174"/>
        <end position="193"/>
    </location>
</feature>
<organism evidence="3 4">
    <name type="scientific">Aspergillus pseudotamarii</name>
    <dbReference type="NCBI Taxonomy" id="132259"/>
    <lineage>
        <taxon>Eukaryota</taxon>
        <taxon>Fungi</taxon>
        <taxon>Dikarya</taxon>
        <taxon>Ascomycota</taxon>
        <taxon>Pezizomycotina</taxon>
        <taxon>Eurotiomycetes</taxon>
        <taxon>Eurotiomycetidae</taxon>
        <taxon>Eurotiales</taxon>
        <taxon>Aspergillaceae</taxon>
        <taxon>Aspergillus</taxon>
        <taxon>Aspergillus subgen. Circumdati</taxon>
    </lineage>
</organism>
<evidence type="ECO:0000256" key="1">
    <source>
        <dbReference type="SAM" id="MobiDB-lite"/>
    </source>
</evidence>
<evidence type="ECO:0000259" key="2">
    <source>
        <dbReference type="Pfam" id="PF12680"/>
    </source>
</evidence>
<dbReference type="Pfam" id="PF12680">
    <property type="entry name" value="SnoaL_2"/>
    <property type="match status" value="1"/>
</dbReference>
<dbReference type="Gene3D" id="3.10.450.50">
    <property type="match status" value="1"/>
</dbReference>
<reference evidence="3 4" key="1">
    <citation type="submission" date="2019-04" db="EMBL/GenBank/DDBJ databases">
        <title>Friends and foes A comparative genomics study of 23 Aspergillus species from section Flavi.</title>
        <authorList>
            <consortium name="DOE Joint Genome Institute"/>
            <person name="Kjaerbolling I."/>
            <person name="Vesth T."/>
            <person name="Frisvad J.C."/>
            <person name="Nybo J.L."/>
            <person name="Theobald S."/>
            <person name="Kildgaard S."/>
            <person name="Isbrandt T."/>
            <person name="Kuo A."/>
            <person name="Sato A."/>
            <person name="Lyhne E.K."/>
            <person name="Kogle M.E."/>
            <person name="Wiebenga A."/>
            <person name="Kun R.S."/>
            <person name="Lubbers R.J."/>
            <person name="Makela M.R."/>
            <person name="Barry K."/>
            <person name="Chovatia M."/>
            <person name="Clum A."/>
            <person name="Daum C."/>
            <person name="Haridas S."/>
            <person name="He G."/>
            <person name="LaButti K."/>
            <person name="Lipzen A."/>
            <person name="Mondo S."/>
            <person name="Riley R."/>
            <person name="Salamov A."/>
            <person name="Simmons B.A."/>
            <person name="Magnuson J.K."/>
            <person name="Henrissat B."/>
            <person name="Mortensen U.H."/>
            <person name="Larsen T.O."/>
            <person name="Devries R.P."/>
            <person name="Grigoriev I.V."/>
            <person name="Machida M."/>
            <person name="Baker S.E."/>
            <person name="Andersen M.R."/>
        </authorList>
    </citation>
    <scope>NUCLEOTIDE SEQUENCE [LARGE SCALE GENOMIC DNA]</scope>
    <source>
        <strain evidence="3 4">CBS 117625</strain>
    </source>
</reference>
<dbReference type="Proteomes" id="UP000325672">
    <property type="component" value="Unassembled WGS sequence"/>
</dbReference>
<sequence>MFFNDTLKKPQKVLGKTQDTLWPSHTPHHIKVWTDEFFQLLDGYSPEAAQQWAELYTSNGVFEAFGQTFKGLEAIKAHIHRFWALFPGLVHTPKSVYISRGTHAGSEMDIVAITNYAISFPNGQFVTGESVALLNIVQEGNRLAIRSNRLYLDPNTLMQALEAQSLKGGQKEVNSTHHENVAEETSLHVEKAS</sequence>
<protein>
    <recommendedName>
        <fullName evidence="2">SnoaL-like domain-containing protein</fullName>
    </recommendedName>
</protein>
<dbReference type="InterPro" id="IPR032710">
    <property type="entry name" value="NTF2-like_dom_sf"/>
</dbReference>
<dbReference type="OrthoDB" id="4492567at2759"/>
<dbReference type="RefSeq" id="XP_031917901.1">
    <property type="nucleotide sequence ID" value="XM_032053469.1"/>
</dbReference>